<name>A0A0C9ZE67_9AGAM</name>
<dbReference type="Proteomes" id="UP000054018">
    <property type="component" value="Unassembled WGS sequence"/>
</dbReference>
<dbReference type="AlphaFoldDB" id="A0A0C9ZE67"/>
<gene>
    <name evidence="2" type="ORF">PISMIDRAFT_678394</name>
</gene>
<organism evidence="2 3">
    <name type="scientific">Pisolithus microcarpus 441</name>
    <dbReference type="NCBI Taxonomy" id="765257"/>
    <lineage>
        <taxon>Eukaryota</taxon>
        <taxon>Fungi</taxon>
        <taxon>Dikarya</taxon>
        <taxon>Basidiomycota</taxon>
        <taxon>Agaricomycotina</taxon>
        <taxon>Agaricomycetes</taxon>
        <taxon>Agaricomycetidae</taxon>
        <taxon>Boletales</taxon>
        <taxon>Sclerodermatineae</taxon>
        <taxon>Pisolithaceae</taxon>
        <taxon>Pisolithus</taxon>
    </lineage>
</organism>
<evidence type="ECO:0000256" key="1">
    <source>
        <dbReference type="SAM" id="MobiDB-lite"/>
    </source>
</evidence>
<evidence type="ECO:0000313" key="3">
    <source>
        <dbReference type="Proteomes" id="UP000054018"/>
    </source>
</evidence>
<protein>
    <submittedName>
        <fullName evidence="2">Uncharacterized protein</fullName>
    </submittedName>
</protein>
<dbReference type="EMBL" id="KN833718">
    <property type="protein sequence ID" value="KIK24219.1"/>
    <property type="molecule type" value="Genomic_DNA"/>
</dbReference>
<keyword evidence="3" id="KW-1185">Reference proteome</keyword>
<feature type="region of interest" description="Disordered" evidence="1">
    <location>
        <begin position="100"/>
        <end position="133"/>
    </location>
</feature>
<evidence type="ECO:0000313" key="2">
    <source>
        <dbReference type="EMBL" id="KIK24219.1"/>
    </source>
</evidence>
<dbReference type="HOGENOM" id="CLU_1735851_0_0_1"/>
<proteinExistence type="predicted"/>
<feature type="compositionally biased region" description="Polar residues" evidence="1">
    <location>
        <begin position="102"/>
        <end position="111"/>
    </location>
</feature>
<reference evidence="2 3" key="1">
    <citation type="submission" date="2014-04" db="EMBL/GenBank/DDBJ databases">
        <authorList>
            <consortium name="DOE Joint Genome Institute"/>
            <person name="Kuo A."/>
            <person name="Kohler A."/>
            <person name="Costa M.D."/>
            <person name="Nagy L.G."/>
            <person name="Floudas D."/>
            <person name="Copeland A."/>
            <person name="Barry K.W."/>
            <person name="Cichocki N."/>
            <person name="Veneault-Fourrey C."/>
            <person name="LaButti K."/>
            <person name="Lindquist E.A."/>
            <person name="Lipzen A."/>
            <person name="Lundell T."/>
            <person name="Morin E."/>
            <person name="Murat C."/>
            <person name="Sun H."/>
            <person name="Tunlid A."/>
            <person name="Henrissat B."/>
            <person name="Grigoriev I.V."/>
            <person name="Hibbett D.S."/>
            <person name="Martin F."/>
            <person name="Nordberg H.P."/>
            <person name="Cantor M.N."/>
            <person name="Hua S.X."/>
        </authorList>
    </citation>
    <scope>NUCLEOTIDE SEQUENCE [LARGE SCALE GENOMIC DNA]</scope>
    <source>
        <strain evidence="2 3">441</strain>
    </source>
</reference>
<sequence>MMKNTSSYQCGQPSPSCATEFRPPLLGKSSPLLRVGDELMVGPRRTFYGIASHGRTPIETLCVCILWNDCVCRWKSPSLAVAMADSLWLVGDDKRMYRGFEHSSNGTQNTGRFKKDGHQSTAIGPMSDQRRTETYSRMCLLQDSTSAITDM</sequence>
<reference evidence="3" key="2">
    <citation type="submission" date="2015-01" db="EMBL/GenBank/DDBJ databases">
        <title>Evolutionary Origins and Diversification of the Mycorrhizal Mutualists.</title>
        <authorList>
            <consortium name="DOE Joint Genome Institute"/>
            <consortium name="Mycorrhizal Genomics Consortium"/>
            <person name="Kohler A."/>
            <person name="Kuo A."/>
            <person name="Nagy L.G."/>
            <person name="Floudas D."/>
            <person name="Copeland A."/>
            <person name="Barry K.W."/>
            <person name="Cichocki N."/>
            <person name="Veneault-Fourrey C."/>
            <person name="LaButti K."/>
            <person name="Lindquist E.A."/>
            <person name="Lipzen A."/>
            <person name="Lundell T."/>
            <person name="Morin E."/>
            <person name="Murat C."/>
            <person name="Riley R."/>
            <person name="Ohm R."/>
            <person name="Sun H."/>
            <person name="Tunlid A."/>
            <person name="Henrissat B."/>
            <person name="Grigoriev I.V."/>
            <person name="Hibbett D.S."/>
            <person name="Martin F."/>
        </authorList>
    </citation>
    <scope>NUCLEOTIDE SEQUENCE [LARGE SCALE GENOMIC DNA]</scope>
    <source>
        <strain evidence="3">441</strain>
    </source>
</reference>
<accession>A0A0C9ZE67</accession>
<feature type="non-terminal residue" evidence="2">
    <location>
        <position position="151"/>
    </location>
</feature>